<reference evidence="1" key="1">
    <citation type="submission" date="2014-11" db="EMBL/GenBank/DDBJ databases">
        <authorList>
            <person name="Amaro Gonzalez C."/>
        </authorList>
    </citation>
    <scope>NUCLEOTIDE SEQUENCE</scope>
</reference>
<accession>A0A0E9QPH3</accession>
<proteinExistence type="predicted"/>
<evidence type="ECO:0000313" key="1">
    <source>
        <dbReference type="EMBL" id="JAH18821.1"/>
    </source>
</evidence>
<reference evidence="1" key="2">
    <citation type="journal article" date="2015" name="Fish Shellfish Immunol.">
        <title>Early steps in the European eel (Anguilla anguilla)-Vibrio vulnificus interaction in the gills: Role of the RtxA13 toxin.</title>
        <authorList>
            <person name="Callol A."/>
            <person name="Pajuelo D."/>
            <person name="Ebbesson L."/>
            <person name="Teles M."/>
            <person name="MacKenzie S."/>
            <person name="Amaro C."/>
        </authorList>
    </citation>
    <scope>NUCLEOTIDE SEQUENCE</scope>
</reference>
<name>A0A0E9QPH3_ANGAN</name>
<protein>
    <submittedName>
        <fullName evidence="1">Uncharacterized protein</fullName>
    </submittedName>
</protein>
<organism evidence="1">
    <name type="scientific">Anguilla anguilla</name>
    <name type="common">European freshwater eel</name>
    <name type="synonym">Muraena anguilla</name>
    <dbReference type="NCBI Taxonomy" id="7936"/>
    <lineage>
        <taxon>Eukaryota</taxon>
        <taxon>Metazoa</taxon>
        <taxon>Chordata</taxon>
        <taxon>Craniata</taxon>
        <taxon>Vertebrata</taxon>
        <taxon>Euteleostomi</taxon>
        <taxon>Actinopterygii</taxon>
        <taxon>Neopterygii</taxon>
        <taxon>Teleostei</taxon>
        <taxon>Anguilliformes</taxon>
        <taxon>Anguillidae</taxon>
        <taxon>Anguilla</taxon>
    </lineage>
</organism>
<dbReference type="EMBL" id="GBXM01089756">
    <property type="protein sequence ID" value="JAH18821.1"/>
    <property type="molecule type" value="Transcribed_RNA"/>
</dbReference>
<dbReference type="AlphaFoldDB" id="A0A0E9QPH3"/>
<sequence length="20" mass="2313">MFKMVNFPIREEVGEGKAMV</sequence>